<protein>
    <recommendedName>
        <fullName evidence="5">ThiF family protein</fullName>
    </recommendedName>
</protein>
<evidence type="ECO:0000313" key="3">
    <source>
        <dbReference type="EMBL" id="MBA8803295.1"/>
    </source>
</evidence>
<evidence type="ECO:0008006" key="5">
    <source>
        <dbReference type="Google" id="ProtNLM"/>
    </source>
</evidence>
<dbReference type="Gene3D" id="3.40.50.720">
    <property type="entry name" value="NAD(P)-binding Rossmann-like Domain"/>
    <property type="match status" value="1"/>
</dbReference>
<proteinExistence type="predicted"/>
<dbReference type="NCBIfam" id="NF004805">
    <property type="entry name" value="PRK06153.1-4"/>
    <property type="match status" value="1"/>
</dbReference>
<organism evidence="3 4">
    <name type="scientific">Nocardioides ginsengisegetis</name>
    <dbReference type="NCBI Taxonomy" id="661491"/>
    <lineage>
        <taxon>Bacteria</taxon>
        <taxon>Bacillati</taxon>
        <taxon>Actinomycetota</taxon>
        <taxon>Actinomycetes</taxon>
        <taxon>Propionibacteriales</taxon>
        <taxon>Nocardioidaceae</taxon>
        <taxon>Nocardioides</taxon>
    </lineage>
</organism>
<name>A0A7W3P943_9ACTN</name>
<dbReference type="EMBL" id="JACGXA010000001">
    <property type="protein sequence ID" value="MBA8803295.1"/>
    <property type="molecule type" value="Genomic_DNA"/>
</dbReference>
<dbReference type="Proteomes" id="UP000580910">
    <property type="component" value="Unassembled WGS sequence"/>
</dbReference>
<feature type="domain" description="THIF-type NAD/FAD binding fold" evidence="1">
    <location>
        <begin position="155"/>
        <end position="310"/>
    </location>
</feature>
<dbReference type="InterPro" id="IPR035985">
    <property type="entry name" value="Ubiquitin-activating_enz"/>
</dbReference>
<dbReference type="SUPFAM" id="SSF69572">
    <property type="entry name" value="Activating enzymes of the ubiquitin-like proteins"/>
    <property type="match status" value="1"/>
</dbReference>
<accession>A0A7W3P943</accession>
<evidence type="ECO:0000259" key="2">
    <source>
        <dbReference type="Pfam" id="PF20590"/>
    </source>
</evidence>
<dbReference type="Pfam" id="PF20590">
    <property type="entry name" value="DUF6791"/>
    <property type="match status" value="1"/>
</dbReference>
<dbReference type="InterPro" id="IPR046741">
    <property type="entry name" value="DUF6791"/>
</dbReference>
<evidence type="ECO:0000259" key="1">
    <source>
        <dbReference type="Pfam" id="PF00899"/>
    </source>
</evidence>
<sequence length="427" mass="46595">MQDGFAVRIVNGFLVVDDIPYVDDAAQVQWGSFLCPLDLSGTTAARPTTHVMCFVGGVPRERNGQPIKDLVNDSVEKWSASADITAACGFSQKPEGGYVDFYEKVTYYTAMVISPAQAVDPSVNPYTYKPIESDEDDGVFLYVDTFSSRAGITELNDLLALEKVVIVGLGGTGAHLLDALAKTPALTVHLYDSDFYRTHNAFRAPGAASLEDLQAGLTKVEYYTRMYSVMRRGIVPHPVNVTADNVSELLDAGFVFLAMDTGPDKKTIVDALTQHGIPFIDSGVGLSKDANGIAGQVRITTSTPGRSAHITRDELISYFAGEDAEYDTNLQVDEINALTANLAIIRYKKILTFYADIENEHHTVFVVNSGDLHHRYGVSDLVRCEDGDQHEVAEHDDDLEGLIDHVIQVEAIHEERVADTDVDGDVA</sequence>
<keyword evidence="4" id="KW-1185">Reference proteome</keyword>
<dbReference type="GO" id="GO:0008641">
    <property type="term" value="F:ubiquitin-like modifier activating enzyme activity"/>
    <property type="evidence" value="ECO:0007669"/>
    <property type="project" value="InterPro"/>
</dbReference>
<evidence type="ECO:0000313" key="4">
    <source>
        <dbReference type="Proteomes" id="UP000580910"/>
    </source>
</evidence>
<dbReference type="CDD" id="cd01483">
    <property type="entry name" value="E1_enzyme_family"/>
    <property type="match status" value="1"/>
</dbReference>
<feature type="domain" description="DUF6791" evidence="2">
    <location>
        <begin position="2"/>
        <end position="145"/>
    </location>
</feature>
<dbReference type="InterPro" id="IPR000594">
    <property type="entry name" value="ThiF_NAD_FAD-bd"/>
</dbReference>
<comment type="caution">
    <text evidence="3">The sequence shown here is derived from an EMBL/GenBank/DDBJ whole genome shotgun (WGS) entry which is preliminary data.</text>
</comment>
<dbReference type="Pfam" id="PF00899">
    <property type="entry name" value="ThiF"/>
    <property type="match status" value="1"/>
</dbReference>
<reference evidence="3 4" key="1">
    <citation type="submission" date="2020-07" db="EMBL/GenBank/DDBJ databases">
        <title>Sequencing the genomes of 1000 actinobacteria strains.</title>
        <authorList>
            <person name="Klenk H.-P."/>
        </authorList>
    </citation>
    <scope>NUCLEOTIDE SEQUENCE [LARGE SCALE GENOMIC DNA]</scope>
    <source>
        <strain evidence="3 4">DSM 21349</strain>
    </source>
</reference>
<gene>
    <name evidence="3" type="ORF">FB382_001586</name>
</gene>
<dbReference type="NCBIfam" id="NF004804">
    <property type="entry name" value="PRK06153.1-3"/>
    <property type="match status" value="1"/>
</dbReference>
<dbReference type="AlphaFoldDB" id="A0A7W3P943"/>